<dbReference type="STRING" id="119641.SAMN05421842_12823"/>
<gene>
    <name evidence="2" type="ORF">SAMN05421842_12823</name>
</gene>
<accession>A0A1I1QWY7</accession>
<dbReference type="GO" id="GO:0016779">
    <property type="term" value="F:nucleotidyltransferase activity"/>
    <property type="evidence" value="ECO:0007669"/>
    <property type="project" value="InterPro"/>
</dbReference>
<sequence length="137" mass="16502">MKKEEIKDFKIDDTDNIIALAVFGSYNTENWLENRSDIDILILLKEKRGVEFEFKLEDELLSKLEDFFSYNNMHITFLYLNEFDSDLAKCYIESKNKIILDFNKEIDFRLYVNKYLRNNEWLNKLIRHDTELLNGGK</sequence>
<dbReference type="Pfam" id="PF01909">
    <property type="entry name" value="NTP_transf_2"/>
    <property type="match status" value="1"/>
</dbReference>
<feature type="domain" description="Polymerase nucleotidyl transferase" evidence="1">
    <location>
        <begin position="17"/>
        <end position="70"/>
    </location>
</feature>
<dbReference type="AlphaFoldDB" id="A0A1I1QWY7"/>
<dbReference type="SUPFAM" id="SSF81301">
    <property type="entry name" value="Nucleotidyltransferase"/>
    <property type="match status" value="1"/>
</dbReference>
<dbReference type="Gene3D" id="3.30.460.10">
    <property type="entry name" value="Beta Polymerase, domain 2"/>
    <property type="match status" value="1"/>
</dbReference>
<dbReference type="CDD" id="cd05403">
    <property type="entry name" value="NT_KNTase_like"/>
    <property type="match status" value="1"/>
</dbReference>
<evidence type="ECO:0000313" key="2">
    <source>
        <dbReference type="EMBL" id="SFD26641.1"/>
    </source>
</evidence>
<protein>
    <submittedName>
        <fullName evidence="2">Nucleotidyltransferase domain-containing protein</fullName>
    </submittedName>
</protein>
<dbReference type="InterPro" id="IPR043519">
    <property type="entry name" value="NT_sf"/>
</dbReference>
<proteinExistence type="predicted"/>
<dbReference type="RefSeq" id="WP_090093531.1">
    <property type="nucleotide sequence ID" value="NZ_FOMG01000028.1"/>
</dbReference>
<keyword evidence="3" id="KW-1185">Reference proteome</keyword>
<evidence type="ECO:0000313" key="3">
    <source>
        <dbReference type="Proteomes" id="UP000199263"/>
    </source>
</evidence>
<dbReference type="Proteomes" id="UP000199263">
    <property type="component" value="Unassembled WGS sequence"/>
</dbReference>
<dbReference type="InterPro" id="IPR002934">
    <property type="entry name" value="Polymerase_NTP_transf_dom"/>
</dbReference>
<reference evidence="2 3" key="1">
    <citation type="submission" date="2016-10" db="EMBL/GenBank/DDBJ databases">
        <authorList>
            <person name="de Groot N.N."/>
        </authorList>
    </citation>
    <scope>NUCLEOTIDE SEQUENCE [LARGE SCALE GENOMIC DNA]</scope>
    <source>
        <strain evidence="2 3">DSM 12992</strain>
    </source>
</reference>
<name>A0A1I1QWY7_9CLOT</name>
<keyword evidence="2" id="KW-0808">Transferase</keyword>
<dbReference type="EMBL" id="FOMG01000028">
    <property type="protein sequence ID" value="SFD26641.1"/>
    <property type="molecule type" value="Genomic_DNA"/>
</dbReference>
<organism evidence="2 3">
    <name type="scientific">Clostridium uliginosum</name>
    <dbReference type="NCBI Taxonomy" id="119641"/>
    <lineage>
        <taxon>Bacteria</taxon>
        <taxon>Bacillati</taxon>
        <taxon>Bacillota</taxon>
        <taxon>Clostridia</taxon>
        <taxon>Eubacteriales</taxon>
        <taxon>Clostridiaceae</taxon>
        <taxon>Clostridium</taxon>
    </lineage>
</organism>
<evidence type="ECO:0000259" key="1">
    <source>
        <dbReference type="Pfam" id="PF01909"/>
    </source>
</evidence>
<dbReference type="OrthoDB" id="1926603at2"/>